<dbReference type="InterPro" id="IPR047667">
    <property type="entry name" value="ATPase_ComGA"/>
</dbReference>
<dbReference type="InterPro" id="IPR027417">
    <property type="entry name" value="P-loop_NTPase"/>
</dbReference>
<keyword evidence="3" id="KW-0067">ATP-binding</keyword>
<feature type="domain" description="Bacterial type II secretion system protein E" evidence="4">
    <location>
        <begin position="204"/>
        <end position="218"/>
    </location>
</feature>
<dbReference type="InterPro" id="IPR001482">
    <property type="entry name" value="T2SS/T4SS_dom"/>
</dbReference>
<dbReference type="NCBIfam" id="NF041000">
    <property type="entry name" value="ATPase_ComGA"/>
    <property type="match status" value="1"/>
</dbReference>
<protein>
    <submittedName>
        <fullName evidence="5">Competence type IV pilus ATPase ComGA</fullName>
    </submittedName>
</protein>
<comment type="caution">
    <text evidence="5">The sequence shown here is derived from an EMBL/GenBank/DDBJ whole genome shotgun (WGS) entry which is preliminary data.</text>
</comment>
<keyword evidence="6" id="KW-1185">Reference proteome</keyword>
<dbReference type="InterPro" id="IPR003593">
    <property type="entry name" value="AAA+_ATPase"/>
</dbReference>
<evidence type="ECO:0000256" key="1">
    <source>
        <dbReference type="ARBA" id="ARBA00006611"/>
    </source>
</evidence>
<comment type="similarity">
    <text evidence="1">Belongs to the GSP E family.</text>
</comment>
<organism evidence="5 6">
    <name type="scientific">Ectobacillus funiculus</name>
    <dbReference type="NCBI Taxonomy" id="137993"/>
    <lineage>
        <taxon>Bacteria</taxon>
        <taxon>Bacillati</taxon>
        <taxon>Bacillota</taxon>
        <taxon>Bacilli</taxon>
        <taxon>Bacillales</taxon>
        <taxon>Bacillaceae</taxon>
        <taxon>Ectobacillus</taxon>
    </lineage>
</organism>
<evidence type="ECO:0000313" key="6">
    <source>
        <dbReference type="Proteomes" id="UP001589609"/>
    </source>
</evidence>
<proteinExistence type="inferred from homology"/>
<evidence type="ECO:0000259" key="4">
    <source>
        <dbReference type="PROSITE" id="PS00662"/>
    </source>
</evidence>
<accession>A0ABV5WN92</accession>
<evidence type="ECO:0000256" key="2">
    <source>
        <dbReference type="ARBA" id="ARBA00022741"/>
    </source>
</evidence>
<dbReference type="RefSeq" id="WP_379951947.1">
    <property type="nucleotide sequence ID" value="NZ_JAPCYI010000001.1"/>
</dbReference>
<dbReference type="SMART" id="SM00382">
    <property type="entry name" value="AAA"/>
    <property type="match status" value="1"/>
</dbReference>
<dbReference type="Gene3D" id="3.40.50.300">
    <property type="entry name" value="P-loop containing nucleotide triphosphate hydrolases"/>
    <property type="match status" value="1"/>
</dbReference>
<dbReference type="CDD" id="cd01129">
    <property type="entry name" value="PulE-GspE-like"/>
    <property type="match status" value="1"/>
</dbReference>
<evidence type="ECO:0000256" key="3">
    <source>
        <dbReference type="ARBA" id="ARBA00022840"/>
    </source>
</evidence>
<dbReference type="Pfam" id="PF00437">
    <property type="entry name" value="T2SSE"/>
    <property type="match status" value="1"/>
</dbReference>
<name>A0ABV5WN92_9BACI</name>
<keyword evidence="2" id="KW-0547">Nucleotide-binding</keyword>
<dbReference type="Proteomes" id="UP001589609">
    <property type="component" value="Unassembled WGS sequence"/>
</dbReference>
<evidence type="ECO:0000313" key="5">
    <source>
        <dbReference type="EMBL" id="MFB9761857.1"/>
    </source>
</evidence>
<gene>
    <name evidence="5" type="primary">comGA</name>
    <name evidence="5" type="ORF">ACFFMS_26880</name>
</gene>
<reference evidence="5 6" key="1">
    <citation type="submission" date="2024-09" db="EMBL/GenBank/DDBJ databases">
        <authorList>
            <person name="Sun Q."/>
            <person name="Mori K."/>
        </authorList>
    </citation>
    <scope>NUCLEOTIDE SEQUENCE [LARGE SCALE GENOMIC DNA]</scope>
    <source>
        <strain evidence="5 6">JCM 11201</strain>
    </source>
</reference>
<dbReference type="PANTHER" id="PTHR30258:SF2">
    <property type="entry name" value="COMG OPERON PROTEIN 1"/>
    <property type="match status" value="1"/>
</dbReference>
<dbReference type="PANTHER" id="PTHR30258">
    <property type="entry name" value="TYPE II SECRETION SYSTEM PROTEIN GSPE-RELATED"/>
    <property type="match status" value="1"/>
</dbReference>
<sequence>MQSVEQFADKILREAYELKASDIHLVPTREGAELRMRVDKDLVTKYRISKDFCERVISHFKFLAAMDIGERRKPQNGSLELQMKFGDMHLRMSTLPTIQNESLVIRIHLQTSVQPLSELSLFPSSAKTLLSFLYHSHGLIVFTGPTGSGKTTTMYSLLETAKTSFNRSIVTLEDPIEKRNDGLLQIQINERAGITYETGLKAVLRHDPDIILVGEIRDAQTAKVAVRASLTGHLVLTTLHTKDAKGAVLRLLDYGITLEEIEQSLLAVAAQRLVEMKCPFCQGKCLPLCKKLRRLRRLSVYELLYGQALQEVIRETRGEAASYYYTTLRQAMNKGYALGFIGEEDVLV</sequence>
<dbReference type="SUPFAM" id="SSF52540">
    <property type="entry name" value="P-loop containing nucleoside triphosphate hydrolases"/>
    <property type="match status" value="1"/>
</dbReference>
<dbReference type="Gene3D" id="3.30.450.90">
    <property type="match status" value="1"/>
</dbReference>
<dbReference type="PROSITE" id="PS00662">
    <property type="entry name" value="T2SP_E"/>
    <property type="match status" value="1"/>
</dbReference>
<dbReference type="EMBL" id="JBHMAF010000196">
    <property type="protein sequence ID" value="MFB9761857.1"/>
    <property type="molecule type" value="Genomic_DNA"/>
</dbReference>